<keyword evidence="5 7" id="KW-0560">Oxidoreductase</keyword>
<dbReference type="SUPFAM" id="SSF69000">
    <property type="entry name" value="FAD-dependent thiol oxidase"/>
    <property type="match status" value="1"/>
</dbReference>
<keyword evidence="10" id="KW-1185">Reference proteome</keyword>
<evidence type="ECO:0000256" key="4">
    <source>
        <dbReference type="ARBA" id="ARBA00022827"/>
    </source>
</evidence>
<dbReference type="Gene3D" id="1.20.120.310">
    <property type="entry name" value="ERV/ALR sulfhydryl oxidase domain"/>
    <property type="match status" value="1"/>
</dbReference>
<evidence type="ECO:0000313" key="10">
    <source>
        <dbReference type="Proteomes" id="UP001176940"/>
    </source>
</evidence>
<dbReference type="PROSITE" id="PS51324">
    <property type="entry name" value="ERV_ALR"/>
    <property type="match status" value="1"/>
</dbReference>
<dbReference type="Gene3D" id="1.20.120.1960">
    <property type="entry name" value="QSOX sulfhydryl oxidase domain"/>
    <property type="match status" value="1"/>
</dbReference>
<keyword evidence="6" id="KW-1015">Disulfide bond</keyword>
<proteinExistence type="predicted"/>
<keyword evidence="3" id="KW-0732">Signal</keyword>
<comment type="catalytic activity">
    <reaction evidence="7">
        <text>2 R'C(R)SH + O2 = R'C(R)S-S(R)CR' + H2O2</text>
        <dbReference type="Rhea" id="RHEA:17357"/>
        <dbReference type="ChEBI" id="CHEBI:15379"/>
        <dbReference type="ChEBI" id="CHEBI:16240"/>
        <dbReference type="ChEBI" id="CHEBI:16520"/>
        <dbReference type="ChEBI" id="CHEBI:17412"/>
        <dbReference type="EC" id="1.8.3.2"/>
    </reaction>
</comment>
<keyword evidence="2 7" id="KW-0285">Flavoprotein</keyword>
<dbReference type="PANTHER" id="PTHR22897">
    <property type="entry name" value="QUIESCIN Q6-RELATED SULFHYDRYL OXIDASE"/>
    <property type="match status" value="1"/>
</dbReference>
<accession>A0ABN9MIU8</accession>
<dbReference type="EMBL" id="CAUEEQ010076465">
    <property type="protein sequence ID" value="CAJ0966708.1"/>
    <property type="molecule type" value="Genomic_DNA"/>
</dbReference>
<gene>
    <name evidence="9" type="ORF">RIMI_LOCUS21577527</name>
</gene>
<dbReference type="InterPro" id="IPR042568">
    <property type="entry name" value="QSOX_FAD-bd_sf"/>
</dbReference>
<dbReference type="EC" id="1.8.3.2" evidence="7"/>
<dbReference type="InterPro" id="IPR036774">
    <property type="entry name" value="ERV/ALR_sulphydryl_oxid_sf"/>
</dbReference>
<evidence type="ECO:0000256" key="5">
    <source>
        <dbReference type="ARBA" id="ARBA00023002"/>
    </source>
</evidence>
<name>A0ABN9MIU8_9NEOB</name>
<dbReference type="InterPro" id="IPR040986">
    <property type="entry name" value="QSOX_FAD-bd_dom"/>
</dbReference>
<protein>
    <recommendedName>
        <fullName evidence="7">Sulfhydryl oxidase</fullName>
        <ecNumber evidence="7">1.8.3.2</ecNumber>
    </recommendedName>
</protein>
<comment type="cofactor">
    <cofactor evidence="1 7">
        <name>FAD</name>
        <dbReference type="ChEBI" id="CHEBI:57692"/>
    </cofactor>
</comment>
<evidence type="ECO:0000313" key="9">
    <source>
        <dbReference type="EMBL" id="CAJ0966708.1"/>
    </source>
</evidence>
<sequence length="183" mass="20537">MPDLLIIRGVGDVSRRDSDVLGERVPEYGGSTGEVLDAVVGRGVEKEVLRGSEVACSFRKRAEKKDEIDRQCEILLFPGRPHVVKLLETLQEWLVSMPLDKIPYDAILDLVNNKMRISGIYLTSHVEWVGCQGSRAQLRGYPCSLWKLFHSLTVQAAVQPDALANTGKMESFLLFGCRFCWEV</sequence>
<dbReference type="InterPro" id="IPR039798">
    <property type="entry name" value="Sulfhydryl_oxidase"/>
</dbReference>
<comment type="caution">
    <text evidence="9">The sequence shown here is derived from an EMBL/GenBank/DDBJ whole genome shotgun (WGS) entry which is preliminary data.</text>
</comment>
<evidence type="ECO:0000256" key="3">
    <source>
        <dbReference type="ARBA" id="ARBA00022729"/>
    </source>
</evidence>
<dbReference type="PANTHER" id="PTHR22897:SF7">
    <property type="entry name" value="SULFHYDRYL OXIDASE 2"/>
    <property type="match status" value="1"/>
</dbReference>
<organism evidence="9 10">
    <name type="scientific">Ranitomeya imitator</name>
    <name type="common">mimic poison frog</name>
    <dbReference type="NCBI Taxonomy" id="111125"/>
    <lineage>
        <taxon>Eukaryota</taxon>
        <taxon>Metazoa</taxon>
        <taxon>Chordata</taxon>
        <taxon>Craniata</taxon>
        <taxon>Vertebrata</taxon>
        <taxon>Euteleostomi</taxon>
        <taxon>Amphibia</taxon>
        <taxon>Batrachia</taxon>
        <taxon>Anura</taxon>
        <taxon>Neobatrachia</taxon>
        <taxon>Hyloidea</taxon>
        <taxon>Dendrobatidae</taxon>
        <taxon>Dendrobatinae</taxon>
        <taxon>Ranitomeya</taxon>
    </lineage>
</organism>
<evidence type="ECO:0000256" key="7">
    <source>
        <dbReference type="RuleBase" id="RU371123"/>
    </source>
</evidence>
<dbReference type="InterPro" id="IPR017905">
    <property type="entry name" value="ERV/ALR_sulphydryl_oxidase"/>
</dbReference>
<evidence type="ECO:0000256" key="6">
    <source>
        <dbReference type="ARBA" id="ARBA00023157"/>
    </source>
</evidence>
<dbReference type="Pfam" id="PF18371">
    <property type="entry name" value="FAD_SOX"/>
    <property type="match status" value="1"/>
</dbReference>
<dbReference type="Proteomes" id="UP001176940">
    <property type="component" value="Unassembled WGS sequence"/>
</dbReference>
<feature type="domain" description="ERV/ALR sulfhydryl oxidase" evidence="8">
    <location>
        <begin position="134"/>
        <end position="183"/>
    </location>
</feature>
<keyword evidence="4 7" id="KW-0274">FAD</keyword>
<evidence type="ECO:0000259" key="8">
    <source>
        <dbReference type="PROSITE" id="PS51324"/>
    </source>
</evidence>
<evidence type="ECO:0000256" key="2">
    <source>
        <dbReference type="ARBA" id="ARBA00022630"/>
    </source>
</evidence>
<evidence type="ECO:0000256" key="1">
    <source>
        <dbReference type="ARBA" id="ARBA00001974"/>
    </source>
</evidence>
<reference evidence="9" key="1">
    <citation type="submission" date="2023-07" db="EMBL/GenBank/DDBJ databases">
        <authorList>
            <person name="Stuckert A."/>
        </authorList>
    </citation>
    <scope>NUCLEOTIDE SEQUENCE</scope>
</reference>